<keyword evidence="9 13" id="KW-0413">Isomerase</keyword>
<dbReference type="GO" id="GO:0009240">
    <property type="term" value="P:isopentenyl diphosphate biosynthetic process"/>
    <property type="evidence" value="ECO:0007669"/>
    <property type="project" value="TreeGrafter"/>
</dbReference>
<evidence type="ECO:0000256" key="5">
    <source>
        <dbReference type="ARBA" id="ARBA00022723"/>
    </source>
</evidence>
<dbReference type="EC" id="5.3.3.2" evidence="3 10"/>
<keyword evidence="7" id="KW-0464">Manganese</keyword>
<dbReference type="NCBIfam" id="NF002995">
    <property type="entry name" value="PRK03759.1"/>
    <property type="match status" value="1"/>
</dbReference>
<comment type="similarity">
    <text evidence="2">Belongs to the IPP isomerase type 1 family.</text>
</comment>
<dbReference type="HAMAP" id="MF_00202">
    <property type="entry name" value="Idi"/>
    <property type="match status" value="1"/>
</dbReference>
<dbReference type="UniPathway" id="UPA00059">
    <property type="reaction ID" value="UER00104"/>
</dbReference>
<evidence type="ECO:0000256" key="4">
    <source>
        <dbReference type="ARBA" id="ARBA00022490"/>
    </source>
</evidence>
<keyword evidence="8" id="KW-0414">Isoprene biosynthesis</keyword>
<dbReference type="PROSITE" id="PS51462">
    <property type="entry name" value="NUDIX"/>
    <property type="match status" value="1"/>
</dbReference>
<dbReference type="SUPFAM" id="SSF55811">
    <property type="entry name" value="Nudix"/>
    <property type="match status" value="1"/>
</dbReference>
<dbReference type="InterPro" id="IPR011876">
    <property type="entry name" value="IsopentenylPP_isomerase_typ1"/>
</dbReference>
<gene>
    <name evidence="13" type="ORF">SAMN05660841_03050</name>
</gene>
<dbReference type="Proteomes" id="UP000190150">
    <property type="component" value="Unassembled WGS sequence"/>
</dbReference>
<dbReference type="Pfam" id="PF00293">
    <property type="entry name" value="NUDIX"/>
    <property type="match status" value="1"/>
</dbReference>
<evidence type="ECO:0000256" key="8">
    <source>
        <dbReference type="ARBA" id="ARBA00023229"/>
    </source>
</evidence>
<organism evidence="13 14">
    <name type="scientific">Sphingobacterium nematocida</name>
    <dbReference type="NCBI Taxonomy" id="1513896"/>
    <lineage>
        <taxon>Bacteria</taxon>
        <taxon>Pseudomonadati</taxon>
        <taxon>Bacteroidota</taxon>
        <taxon>Sphingobacteriia</taxon>
        <taxon>Sphingobacteriales</taxon>
        <taxon>Sphingobacteriaceae</taxon>
        <taxon>Sphingobacterium</taxon>
    </lineage>
</organism>
<keyword evidence="4" id="KW-0963">Cytoplasm</keyword>
<dbReference type="CDD" id="cd02885">
    <property type="entry name" value="NUDIX_IPP_Isomerase"/>
    <property type="match status" value="1"/>
</dbReference>
<proteinExistence type="inferred from homology"/>
<evidence type="ECO:0000256" key="7">
    <source>
        <dbReference type="ARBA" id="ARBA00023211"/>
    </source>
</evidence>
<dbReference type="OrthoDB" id="9809458at2"/>
<dbReference type="NCBIfam" id="TIGR02150">
    <property type="entry name" value="IPP_isom_1"/>
    <property type="match status" value="1"/>
</dbReference>
<feature type="active site" evidence="11">
    <location>
        <position position="66"/>
    </location>
</feature>
<dbReference type="RefSeq" id="WP_079644264.1">
    <property type="nucleotide sequence ID" value="NZ_FUZF01000014.1"/>
</dbReference>
<keyword evidence="6" id="KW-0460">Magnesium</keyword>
<dbReference type="STRING" id="1513896.SAMN05660841_03050"/>
<comment type="pathway">
    <text evidence="1">Isoprenoid biosynthesis; dimethylallyl diphosphate biosynthesis; dimethylallyl diphosphate from isopentenyl diphosphate: step 1/1.</text>
</comment>
<evidence type="ECO:0000256" key="9">
    <source>
        <dbReference type="ARBA" id="ARBA00023235"/>
    </source>
</evidence>
<accession>A0A1T5F5I6</accession>
<dbReference type="PANTHER" id="PTHR10885:SF0">
    <property type="entry name" value="ISOPENTENYL-DIPHOSPHATE DELTA-ISOMERASE"/>
    <property type="match status" value="1"/>
</dbReference>
<dbReference type="AlphaFoldDB" id="A0A1T5F5I6"/>
<dbReference type="PANTHER" id="PTHR10885">
    <property type="entry name" value="ISOPENTENYL-DIPHOSPHATE DELTA-ISOMERASE"/>
    <property type="match status" value="1"/>
</dbReference>
<evidence type="ECO:0000313" key="13">
    <source>
        <dbReference type="EMBL" id="SKB91467.1"/>
    </source>
</evidence>
<protein>
    <recommendedName>
        <fullName evidence="3 10">Isopentenyl-diphosphate delta-isomerase</fullName>
        <ecNumber evidence="3 10">5.3.3.2</ecNumber>
    </recommendedName>
</protein>
<evidence type="ECO:0000259" key="12">
    <source>
        <dbReference type="PROSITE" id="PS51462"/>
    </source>
</evidence>
<evidence type="ECO:0000256" key="10">
    <source>
        <dbReference type="NCBIfam" id="TIGR02150"/>
    </source>
</evidence>
<evidence type="ECO:0000256" key="11">
    <source>
        <dbReference type="PIRSR" id="PIRSR018427-1"/>
    </source>
</evidence>
<keyword evidence="14" id="KW-1185">Reference proteome</keyword>
<dbReference type="InterPro" id="IPR056375">
    <property type="entry name" value="Idi_bact"/>
</dbReference>
<dbReference type="PIRSF" id="PIRSF018427">
    <property type="entry name" value="Isopntndiph_ism"/>
    <property type="match status" value="1"/>
</dbReference>
<evidence type="ECO:0000256" key="3">
    <source>
        <dbReference type="ARBA" id="ARBA00012057"/>
    </source>
</evidence>
<feature type="active site" evidence="11">
    <location>
        <position position="113"/>
    </location>
</feature>
<dbReference type="GO" id="GO:0050992">
    <property type="term" value="P:dimethylallyl diphosphate biosynthetic process"/>
    <property type="evidence" value="ECO:0007669"/>
    <property type="project" value="UniProtKB-UniPathway"/>
</dbReference>
<dbReference type="Gene3D" id="3.90.79.10">
    <property type="entry name" value="Nucleoside Triphosphate Pyrophosphohydrolase"/>
    <property type="match status" value="1"/>
</dbReference>
<dbReference type="GO" id="GO:0005737">
    <property type="term" value="C:cytoplasm"/>
    <property type="evidence" value="ECO:0007669"/>
    <property type="project" value="TreeGrafter"/>
</dbReference>
<dbReference type="GO" id="GO:0004452">
    <property type="term" value="F:isopentenyl-diphosphate delta-isomerase activity"/>
    <property type="evidence" value="ECO:0007669"/>
    <property type="project" value="UniProtKB-UniRule"/>
</dbReference>
<dbReference type="GO" id="GO:0046872">
    <property type="term" value="F:metal ion binding"/>
    <property type="evidence" value="ECO:0007669"/>
    <property type="project" value="UniProtKB-KW"/>
</dbReference>
<dbReference type="EMBL" id="FUZF01000014">
    <property type="protein sequence ID" value="SKB91467.1"/>
    <property type="molecule type" value="Genomic_DNA"/>
</dbReference>
<evidence type="ECO:0000256" key="6">
    <source>
        <dbReference type="ARBA" id="ARBA00022842"/>
    </source>
</evidence>
<dbReference type="InterPro" id="IPR015797">
    <property type="entry name" value="NUDIX_hydrolase-like_dom_sf"/>
</dbReference>
<evidence type="ECO:0000256" key="2">
    <source>
        <dbReference type="ARBA" id="ARBA00007579"/>
    </source>
</evidence>
<reference evidence="14" key="1">
    <citation type="submission" date="2017-02" db="EMBL/GenBank/DDBJ databases">
        <authorList>
            <person name="Varghese N."/>
            <person name="Submissions S."/>
        </authorList>
    </citation>
    <scope>NUCLEOTIDE SEQUENCE [LARGE SCALE GENOMIC DNA]</scope>
    <source>
        <strain evidence="14">DSM 24091</strain>
    </source>
</reference>
<dbReference type="InterPro" id="IPR000086">
    <property type="entry name" value="NUDIX_hydrolase_dom"/>
</dbReference>
<name>A0A1T5F5I6_9SPHI</name>
<feature type="domain" description="Nudix hydrolase" evidence="12">
    <location>
        <begin position="29"/>
        <end position="161"/>
    </location>
</feature>
<evidence type="ECO:0000313" key="14">
    <source>
        <dbReference type="Proteomes" id="UP000190150"/>
    </source>
</evidence>
<evidence type="ECO:0000256" key="1">
    <source>
        <dbReference type="ARBA" id="ARBA00004826"/>
    </source>
</evidence>
<keyword evidence="5" id="KW-0479">Metal-binding</keyword>
<sequence>MKRNTVLLVNERDEELMEMDKLDAHRQGLLHRAFSIFVFNSMGQLLLQQRAPHKYHGGSLWTNTCCSHPQLGEQVVDSALERLAFEMGFSTDLEQIYSFIYHSPVENGLVEHELDHVLIGFSDTVPRPNPDEVNDFKWMDPDEIEIWMLSRPQDFTVWFKEAFPVLMKTLTKED</sequence>